<organism evidence="2 3">
    <name type="scientific">Georgenia satyanarayanai</name>
    <dbReference type="NCBI Taxonomy" id="860221"/>
    <lineage>
        <taxon>Bacteria</taxon>
        <taxon>Bacillati</taxon>
        <taxon>Actinomycetota</taxon>
        <taxon>Actinomycetes</taxon>
        <taxon>Micrococcales</taxon>
        <taxon>Bogoriellaceae</taxon>
        <taxon>Georgenia</taxon>
    </lineage>
</organism>
<dbReference type="Proteomes" id="UP000250222">
    <property type="component" value="Unassembled WGS sequence"/>
</dbReference>
<feature type="domain" description="PD(D/E)XK endonuclease" evidence="1">
    <location>
        <begin position="141"/>
        <end position="229"/>
    </location>
</feature>
<dbReference type="RefSeq" id="WP_110851105.1">
    <property type="nucleotide sequence ID" value="NZ_QKLZ01000001.1"/>
</dbReference>
<proteinExistence type="predicted"/>
<dbReference type="EMBL" id="UETB01000001">
    <property type="protein sequence ID" value="SSA36989.1"/>
    <property type="molecule type" value="Genomic_DNA"/>
</dbReference>
<dbReference type="Gene3D" id="3.40.1350.10">
    <property type="match status" value="1"/>
</dbReference>
<dbReference type="AlphaFoldDB" id="A0A2Y9A3A5"/>
<accession>A0A2Y9A3A5</accession>
<reference evidence="2 3" key="1">
    <citation type="submission" date="2016-10" db="EMBL/GenBank/DDBJ databases">
        <authorList>
            <person name="Cai Z."/>
        </authorList>
    </citation>
    <scope>NUCLEOTIDE SEQUENCE [LARGE SCALE GENOMIC DNA]</scope>
    <source>
        <strain evidence="2 3">CGMCC 1.10826</strain>
    </source>
</reference>
<dbReference type="Pfam" id="PF11645">
    <property type="entry name" value="PDDEXK_5"/>
    <property type="match status" value="1"/>
</dbReference>
<gene>
    <name evidence="2" type="ORF">SAMN05216184_101642</name>
</gene>
<keyword evidence="3" id="KW-1185">Reference proteome</keyword>
<protein>
    <recommendedName>
        <fullName evidence="1">PD(D/E)XK endonuclease domain-containing protein</fullName>
    </recommendedName>
</protein>
<name>A0A2Y9A3A5_9MICO</name>
<evidence type="ECO:0000313" key="2">
    <source>
        <dbReference type="EMBL" id="SSA36989.1"/>
    </source>
</evidence>
<dbReference type="InterPro" id="IPR011856">
    <property type="entry name" value="tRNA_endonuc-like_dom_sf"/>
</dbReference>
<sequence>MVGQQTYTDEELTAAVSRCHSWRGVLRELGLSGTSSRAIACARAQADHLDLDYSHFHRQFRWQEGDLRKALGEAHGWPEALRLLGLMPGSLDVLKGHALRLGIDVSHLDGTAPSLPSATESRPCASHLRRAGPLLAAAWFILCGDDVSWPLEPARYDLVVDGDAGMRRIQVKTTTVRTQGGWKVYLSTTGKQRRTYKPDEIDAFFVIDGSLGMYLIPFPAVGGRQAVHLSAYEQYRLPPFPTSEHSAQWEGFEQAAE</sequence>
<evidence type="ECO:0000259" key="1">
    <source>
        <dbReference type="Pfam" id="PF11645"/>
    </source>
</evidence>
<dbReference type="InterPro" id="IPR021671">
    <property type="entry name" value="PD(D/E)XK_Endonuc"/>
</dbReference>
<evidence type="ECO:0000313" key="3">
    <source>
        <dbReference type="Proteomes" id="UP000250222"/>
    </source>
</evidence>
<dbReference type="OrthoDB" id="3357452at2"/>
<dbReference type="GO" id="GO:0003676">
    <property type="term" value="F:nucleic acid binding"/>
    <property type="evidence" value="ECO:0007669"/>
    <property type="project" value="InterPro"/>
</dbReference>